<accession>E2ZG78</accession>
<protein>
    <submittedName>
        <fullName evidence="1">Uncharacterized protein</fullName>
    </submittedName>
</protein>
<name>E2ZG78_9FIRM</name>
<sequence length="39" mass="4591">MGPFLSIFPARLPQCRPLFCFQFSTAGHRKQLRREILEV</sequence>
<evidence type="ECO:0000313" key="1">
    <source>
        <dbReference type="EMBL" id="EFQ07820.1"/>
    </source>
</evidence>
<organism evidence="1 2">
    <name type="scientific">Faecalibacterium cf. prausnitzii KLE1255</name>
    <dbReference type="NCBI Taxonomy" id="748224"/>
    <lineage>
        <taxon>Bacteria</taxon>
        <taxon>Bacillati</taxon>
        <taxon>Bacillota</taxon>
        <taxon>Clostridia</taxon>
        <taxon>Eubacteriales</taxon>
        <taxon>Oscillospiraceae</taxon>
        <taxon>Faecalibacterium</taxon>
    </lineage>
</organism>
<gene>
    <name evidence="1" type="ORF">HMPREF9436_00663</name>
</gene>
<dbReference type="EMBL" id="AECU01000047">
    <property type="protein sequence ID" value="EFQ07820.1"/>
    <property type="molecule type" value="Genomic_DNA"/>
</dbReference>
<dbReference type="BioCyc" id="FCF748224-HMP:GTSS-3215-MONOMER"/>
<comment type="caution">
    <text evidence="1">The sequence shown here is derived from an EMBL/GenBank/DDBJ whole genome shotgun (WGS) entry which is preliminary data.</text>
</comment>
<dbReference type="Proteomes" id="UP000006028">
    <property type="component" value="Unassembled WGS sequence"/>
</dbReference>
<dbReference type="AlphaFoldDB" id="E2ZG78"/>
<dbReference type="STRING" id="748224.HMPREF9436_00663"/>
<proteinExistence type="predicted"/>
<dbReference type="HOGENOM" id="CLU_3310034_0_0_9"/>
<reference evidence="1 2" key="1">
    <citation type="submission" date="2010-08" db="EMBL/GenBank/DDBJ databases">
        <authorList>
            <person name="Weinstock G."/>
            <person name="Sodergren E."/>
            <person name="Clifton S."/>
            <person name="Fulton L."/>
            <person name="Fulton B."/>
            <person name="Courtney L."/>
            <person name="Fronick C."/>
            <person name="Harrison M."/>
            <person name="Strong C."/>
            <person name="Farmer C."/>
            <person name="Delahaunty K."/>
            <person name="Markovic C."/>
            <person name="Hall O."/>
            <person name="Minx P."/>
            <person name="Tomlinson C."/>
            <person name="Mitreva M."/>
            <person name="Hou S."/>
            <person name="Chen J."/>
            <person name="Wollam A."/>
            <person name="Pepin K.H."/>
            <person name="Johnson M."/>
            <person name="Bhonagiri V."/>
            <person name="Zhang X."/>
            <person name="Suruliraj S."/>
            <person name="Warren W."/>
            <person name="Chinwalla A."/>
            <person name="Mardis E.R."/>
            <person name="Wilson R.K."/>
        </authorList>
    </citation>
    <scope>NUCLEOTIDE SEQUENCE [LARGE SCALE GENOMIC DNA]</scope>
    <source>
        <strain evidence="1 2">KLE1255</strain>
    </source>
</reference>
<evidence type="ECO:0000313" key="2">
    <source>
        <dbReference type="Proteomes" id="UP000006028"/>
    </source>
</evidence>